<dbReference type="Pfam" id="PF06097">
    <property type="entry name" value="DUF945"/>
    <property type="match status" value="1"/>
</dbReference>
<dbReference type="AlphaFoldDB" id="A0A558D0M0"/>
<dbReference type="EMBL" id="VMRY01000041">
    <property type="protein sequence ID" value="TVT54528.1"/>
    <property type="molecule type" value="Genomic_DNA"/>
</dbReference>
<name>A0A558D0M0_9GAMM</name>
<reference evidence="1 2" key="1">
    <citation type="submission" date="2019-07" db="EMBL/GenBank/DDBJ databases">
        <title>The pathways for chlorine oxyanion respiration interact through the shared metabolite chlorate.</title>
        <authorList>
            <person name="Barnum T.P."/>
            <person name="Cheng Y."/>
            <person name="Hill K.A."/>
            <person name="Lucas L.N."/>
            <person name="Carlson H.K."/>
            <person name="Coates J.D."/>
        </authorList>
    </citation>
    <scope>NUCLEOTIDE SEQUENCE [LARGE SCALE GENOMIC DNA]</scope>
    <source>
        <strain evidence="1">BK-3</strain>
    </source>
</reference>
<dbReference type="InterPro" id="IPR010352">
    <property type="entry name" value="DUF945"/>
</dbReference>
<sequence length="464" mass="50405">MKRFLALFVLLGAGLLGAPGIIGYQVETYYQGMVSQFTKAGLEIVSQDYNRGWFGAESETQFLLKLPVGPDRTETEEFRFTVISHIDHGPLTGDGIGLATIKSEINSDGEAILPKDYQAEINTLIDISGQGVTRVHLPATQFEAEGDRPAGHFEGMDGEMQFDSAFEQITMQLSLPALTLTENSEPLLEVKGVTLHSNSHKGVSGLMLGGGEFSIDRIAVQDRESGTRIEMAQLGIDAESRAEADAVSAYVRYRLEKVQVDDQTYGPAELKVGLGNLPASVLLQIQTSVEEINAQQLSDEKKGMALLSVLMGNASGLLKGDPIVTIDKLSVQTPDGLIAGKLSVQAVGLEWKEITNASAVLNKLVGDAAFQMPEKLFRMLLLQKVQTELLRQFEQRQLLSPDSEMPTAEQLDEMSQSVVEQQLVVMLGQEFIVKEGDSIFTNAKLADGLLSVNGKTIPLPVQPQ</sequence>
<comment type="caution">
    <text evidence="1">The sequence shown here is derived from an EMBL/GenBank/DDBJ whole genome shotgun (WGS) entry which is preliminary data.</text>
</comment>
<accession>A0A558D0M0</accession>
<protein>
    <submittedName>
        <fullName evidence="1">DUF945 domain-containing protein</fullName>
    </submittedName>
</protein>
<evidence type="ECO:0000313" key="2">
    <source>
        <dbReference type="Proteomes" id="UP000317355"/>
    </source>
</evidence>
<evidence type="ECO:0000313" key="1">
    <source>
        <dbReference type="EMBL" id="TVT54528.1"/>
    </source>
</evidence>
<gene>
    <name evidence="1" type="ORF">FHK82_10040</name>
</gene>
<proteinExistence type="predicted"/>
<dbReference type="Proteomes" id="UP000317355">
    <property type="component" value="Unassembled WGS sequence"/>
</dbReference>
<organism evidence="1 2">
    <name type="scientific">Sedimenticola thiotaurini</name>
    <dbReference type="NCBI Taxonomy" id="1543721"/>
    <lineage>
        <taxon>Bacteria</taxon>
        <taxon>Pseudomonadati</taxon>
        <taxon>Pseudomonadota</taxon>
        <taxon>Gammaproteobacteria</taxon>
        <taxon>Chromatiales</taxon>
        <taxon>Sedimenticolaceae</taxon>
        <taxon>Sedimenticola</taxon>
    </lineage>
</organism>